<dbReference type="PANTHER" id="PTHR24148:SF73">
    <property type="entry name" value="HET DOMAIN PROTEIN (AFU_ORTHOLOGUE AFUA_8G01020)"/>
    <property type="match status" value="1"/>
</dbReference>
<dbReference type="InterPro" id="IPR052895">
    <property type="entry name" value="HetReg/Transcr_Mod"/>
</dbReference>
<dbReference type="STRING" id="1745343.A0A2J6QNN4"/>
<dbReference type="EMBL" id="KZ613465">
    <property type="protein sequence ID" value="PMD27877.1"/>
    <property type="molecule type" value="Genomic_DNA"/>
</dbReference>
<dbReference type="AlphaFoldDB" id="A0A2J6QNN4"/>
<reference evidence="2 3" key="1">
    <citation type="submission" date="2016-05" db="EMBL/GenBank/DDBJ databases">
        <title>A degradative enzymes factory behind the ericoid mycorrhizal symbiosis.</title>
        <authorList>
            <consortium name="DOE Joint Genome Institute"/>
            <person name="Martino E."/>
            <person name="Morin E."/>
            <person name="Grelet G."/>
            <person name="Kuo A."/>
            <person name="Kohler A."/>
            <person name="Daghino S."/>
            <person name="Barry K."/>
            <person name="Choi C."/>
            <person name="Cichocki N."/>
            <person name="Clum A."/>
            <person name="Copeland A."/>
            <person name="Hainaut M."/>
            <person name="Haridas S."/>
            <person name="Labutti K."/>
            <person name="Lindquist E."/>
            <person name="Lipzen A."/>
            <person name="Khouja H.-R."/>
            <person name="Murat C."/>
            <person name="Ohm R."/>
            <person name="Olson A."/>
            <person name="Spatafora J."/>
            <person name="Veneault-Fourrey C."/>
            <person name="Henrissat B."/>
            <person name="Grigoriev I."/>
            <person name="Martin F."/>
            <person name="Perotto S."/>
        </authorList>
    </citation>
    <scope>NUCLEOTIDE SEQUENCE [LARGE SCALE GENOMIC DNA]</scope>
    <source>
        <strain evidence="2 3">UAMH 7357</strain>
    </source>
</reference>
<dbReference type="Proteomes" id="UP000235672">
    <property type="component" value="Unassembled WGS sequence"/>
</dbReference>
<dbReference type="InterPro" id="IPR010730">
    <property type="entry name" value="HET"/>
</dbReference>
<feature type="non-terminal residue" evidence="2">
    <location>
        <position position="208"/>
    </location>
</feature>
<organism evidence="2 3">
    <name type="scientific">Hyaloscypha hepaticicola</name>
    <dbReference type="NCBI Taxonomy" id="2082293"/>
    <lineage>
        <taxon>Eukaryota</taxon>
        <taxon>Fungi</taxon>
        <taxon>Dikarya</taxon>
        <taxon>Ascomycota</taxon>
        <taxon>Pezizomycotina</taxon>
        <taxon>Leotiomycetes</taxon>
        <taxon>Helotiales</taxon>
        <taxon>Hyaloscyphaceae</taxon>
        <taxon>Hyaloscypha</taxon>
    </lineage>
</organism>
<sequence>MASYQHKPLGESSREIRLVNLQPGHRSDPIQVTLTHALLDGDIAYDALSYAWGDPNITLPIAIDGLLFQVTVNLESALRHLRLPAEPRVIWIDAICIHQTNIEERDQQVRRMGSVYDNAKNVLVWLGPEADDSDLAMDLLGEKICDKLFGQDHFARPHSLISEEGGNIRHLNAVVKLFDRPWWRRGWTIQEIFGAGRIRENVLLHCGN</sequence>
<name>A0A2J6QNN4_9HELO</name>
<gene>
    <name evidence="2" type="ORF">NA56DRAFT_561546</name>
</gene>
<feature type="domain" description="Heterokaryon incompatibility" evidence="1">
    <location>
        <begin position="45"/>
        <end position="191"/>
    </location>
</feature>
<protein>
    <submittedName>
        <fullName evidence="2">HET-domain-containing protein</fullName>
    </submittedName>
</protein>
<proteinExistence type="predicted"/>
<dbReference type="OrthoDB" id="3598674at2759"/>
<accession>A0A2J6QNN4</accession>
<dbReference type="PANTHER" id="PTHR24148">
    <property type="entry name" value="ANKYRIN REPEAT DOMAIN-CONTAINING PROTEIN 39 HOMOLOG-RELATED"/>
    <property type="match status" value="1"/>
</dbReference>
<evidence type="ECO:0000259" key="1">
    <source>
        <dbReference type="Pfam" id="PF06985"/>
    </source>
</evidence>
<evidence type="ECO:0000313" key="3">
    <source>
        <dbReference type="Proteomes" id="UP000235672"/>
    </source>
</evidence>
<dbReference type="Pfam" id="PF06985">
    <property type="entry name" value="HET"/>
    <property type="match status" value="1"/>
</dbReference>
<keyword evidence="3" id="KW-1185">Reference proteome</keyword>
<evidence type="ECO:0000313" key="2">
    <source>
        <dbReference type="EMBL" id="PMD27877.1"/>
    </source>
</evidence>